<keyword evidence="3" id="KW-0548">Nucleotidyltransferase</keyword>
<evidence type="ECO:0000256" key="1">
    <source>
        <dbReference type="PROSITE-ProRule" id="PRU00339"/>
    </source>
</evidence>
<evidence type="ECO:0000313" key="4">
    <source>
        <dbReference type="Proteomes" id="UP001596037"/>
    </source>
</evidence>
<dbReference type="Pfam" id="PF00211">
    <property type="entry name" value="Guanylate_cyc"/>
    <property type="match status" value="1"/>
</dbReference>
<dbReference type="PANTHER" id="PTHR12558:SF33">
    <property type="entry name" value="BLL7664 PROTEIN"/>
    <property type="match status" value="1"/>
</dbReference>
<dbReference type="GO" id="GO:0016779">
    <property type="term" value="F:nucleotidyltransferase activity"/>
    <property type="evidence" value="ECO:0007669"/>
    <property type="project" value="UniProtKB-KW"/>
</dbReference>
<proteinExistence type="predicted"/>
<accession>A0ABW0NIJ3</accession>
<dbReference type="Gene3D" id="3.30.70.1230">
    <property type="entry name" value="Nucleotide cyclase"/>
    <property type="match status" value="1"/>
</dbReference>
<dbReference type="PROSITE" id="PS50005">
    <property type="entry name" value="TPR"/>
    <property type="match status" value="1"/>
</dbReference>
<dbReference type="CDD" id="cd07302">
    <property type="entry name" value="CHD"/>
    <property type="match status" value="1"/>
</dbReference>
<organism evidence="3 4">
    <name type="scientific">Caenimonas terrae</name>
    <dbReference type="NCBI Taxonomy" id="696074"/>
    <lineage>
        <taxon>Bacteria</taxon>
        <taxon>Pseudomonadati</taxon>
        <taxon>Pseudomonadota</taxon>
        <taxon>Betaproteobacteria</taxon>
        <taxon>Burkholderiales</taxon>
        <taxon>Comamonadaceae</taxon>
        <taxon>Caenimonas</taxon>
    </lineage>
</organism>
<dbReference type="SUPFAM" id="SSF55073">
    <property type="entry name" value="Nucleotide cyclase"/>
    <property type="match status" value="1"/>
</dbReference>
<reference evidence="4" key="1">
    <citation type="journal article" date="2019" name="Int. J. Syst. Evol. Microbiol.">
        <title>The Global Catalogue of Microorganisms (GCM) 10K type strain sequencing project: providing services to taxonomists for standard genome sequencing and annotation.</title>
        <authorList>
            <consortium name="The Broad Institute Genomics Platform"/>
            <consortium name="The Broad Institute Genome Sequencing Center for Infectious Disease"/>
            <person name="Wu L."/>
            <person name="Ma J."/>
        </authorList>
    </citation>
    <scope>NUCLEOTIDE SEQUENCE [LARGE SCALE GENOMIC DNA]</scope>
    <source>
        <strain evidence="4">CCUG 57401</strain>
    </source>
</reference>
<dbReference type="EC" id="2.7.7.-" evidence="3"/>
<gene>
    <name evidence="3" type="ORF">ACFPOE_22045</name>
</gene>
<dbReference type="Gene3D" id="1.25.40.10">
    <property type="entry name" value="Tetratricopeptide repeat domain"/>
    <property type="match status" value="1"/>
</dbReference>
<dbReference type="SUPFAM" id="SSF48452">
    <property type="entry name" value="TPR-like"/>
    <property type="match status" value="1"/>
</dbReference>
<feature type="domain" description="Guanylate cyclase" evidence="2">
    <location>
        <begin position="17"/>
        <end position="132"/>
    </location>
</feature>
<comment type="caution">
    <text evidence="3">The sequence shown here is derived from an EMBL/GenBank/DDBJ whole genome shotgun (WGS) entry which is preliminary data.</text>
</comment>
<keyword evidence="4" id="KW-1185">Reference proteome</keyword>
<protein>
    <submittedName>
        <fullName evidence="3">Adenylate/guanylate cyclase domain-containing protein</fullName>
        <ecNumber evidence="3">2.7.7.-</ecNumber>
    </submittedName>
</protein>
<evidence type="ECO:0000313" key="3">
    <source>
        <dbReference type="EMBL" id="MFC5500241.1"/>
    </source>
</evidence>
<feature type="repeat" description="TPR" evidence="1">
    <location>
        <begin position="529"/>
        <end position="562"/>
    </location>
</feature>
<dbReference type="InterPro" id="IPR001054">
    <property type="entry name" value="A/G_cyclase"/>
</dbReference>
<dbReference type="InterPro" id="IPR029787">
    <property type="entry name" value="Nucleotide_cyclase"/>
</dbReference>
<sequence>MSASTDLPSPFARQTKVLMVMDVVESVRLMEQDENDFVARWQKLVDRTEHHLLGLHGGRLVKSLGDGLMLEFKDALGCIRAGFALQELAAQGNEGLASEQQLHLRIGAHLAEFVADKHDIYGSDVNLTARIAGLAGPGEFIITAELRDRLAPNLDADVEDLGGCYLKHVAEPVRVYRVGPPGHQPVIAPGQTVRLDLRPTIAIIPFSMRSSEPGQELLGEALADDVIAALSRTSELHVISRLSTTFFRGRDDSVDDIKAHLGASYVLSGVCRASGSDLALFVELIDTKTRHIVWADSLKGRVSGVFSADDELIARLVAAISAAVMHHEVGRAHRHALPTLEGYTLLLGAVALMHRNSPSDFKRSREMLEHLVERSRRHPAPHAWLATWHVLLVQQGWSDDPQAQGRQAMDSTRRALENDPQSSLALTVQGFVLTNLVKDLAGAASSYQAALQINPNESLAWLLTGTLNAFMGNGADALDASERALRLSPLDPLRYFYDSLAASAAITAGKYDRAIELAKRSLRANRSHTSTYRALAIAQSLSNQMDDARDTVQKLLELEPSFTVTQFLARTPARGAMATTVADALLRAGLPA</sequence>
<dbReference type="InterPro" id="IPR019734">
    <property type="entry name" value="TPR_rpt"/>
</dbReference>
<name>A0ABW0NIJ3_9BURK</name>
<dbReference type="Pfam" id="PF14559">
    <property type="entry name" value="TPR_19"/>
    <property type="match status" value="1"/>
</dbReference>
<keyword evidence="3" id="KW-0808">Transferase</keyword>
<dbReference type="Proteomes" id="UP001596037">
    <property type="component" value="Unassembled WGS sequence"/>
</dbReference>
<evidence type="ECO:0000259" key="2">
    <source>
        <dbReference type="PROSITE" id="PS50125"/>
    </source>
</evidence>
<dbReference type="PANTHER" id="PTHR12558">
    <property type="entry name" value="CELL DIVISION CYCLE 16,23,27"/>
    <property type="match status" value="1"/>
</dbReference>
<dbReference type="EMBL" id="JBHSMF010000015">
    <property type="protein sequence ID" value="MFC5500241.1"/>
    <property type="molecule type" value="Genomic_DNA"/>
</dbReference>
<dbReference type="SMART" id="SM00028">
    <property type="entry name" value="TPR"/>
    <property type="match status" value="4"/>
</dbReference>
<dbReference type="InterPro" id="IPR011990">
    <property type="entry name" value="TPR-like_helical_dom_sf"/>
</dbReference>
<keyword evidence="1" id="KW-0802">TPR repeat</keyword>
<dbReference type="PROSITE" id="PS50125">
    <property type="entry name" value="GUANYLATE_CYCLASE_2"/>
    <property type="match status" value="1"/>
</dbReference>
<dbReference type="RefSeq" id="WP_376852493.1">
    <property type="nucleotide sequence ID" value="NZ_JBHSMF010000015.1"/>
</dbReference>